<sequence>MARPLRLLGVNEVWADSPLVPQRFTGTRFRADAAAAPPRRRGRGVYQNRRPSLVTLISPGIAGPSHRFSIVGLHQFGGGGARRSPRRVAVEWPLWPMMHHPVKLPARSSLGWAGLGWAGPGRAGL</sequence>
<accession>A0AAD7S5T5</accession>
<protein>
    <submittedName>
        <fullName evidence="1">Uncharacterized protein</fullName>
    </submittedName>
</protein>
<dbReference type="EMBL" id="JAINUG010000106">
    <property type="protein sequence ID" value="KAJ8396505.1"/>
    <property type="molecule type" value="Genomic_DNA"/>
</dbReference>
<gene>
    <name evidence="1" type="ORF">AAFF_G00018110</name>
</gene>
<comment type="caution">
    <text evidence="1">The sequence shown here is derived from an EMBL/GenBank/DDBJ whole genome shotgun (WGS) entry which is preliminary data.</text>
</comment>
<reference evidence="1" key="1">
    <citation type="journal article" date="2023" name="Science">
        <title>Genome structures resolve the early diversification of teleost fishes.</title>
        <authorList>
            <person name="Parey E."/>
            <person name="Louis A."/>
            <person name="Montfort J."/>
            <person name="Bouchez O."/>
            <person name="Roques C."/>
            <person name="Iampietro C."/>
            <person name="Lluch J."/>
            <person name="Castinel A."/>
            <person name="Donnadieu C."/>
            <person name="Desvignes T."/>
            <person name="Floi Bucao C."/>
            <person name="Jouanno E."/>
            <person name="Wen M."/>
            <person name="Mejri S."/>
            <person name="Dirks R."/>
            <person name="Jansen H."/>
            <person name="Henkel C."/>
            <person name="Chen W.J."/>
            <person name="Zahm M."/>
            <person name="Cabau C."/>
            <person name="Klopp C."/>
            <person name="Thompson A.W."/>
            <person name="Robinson-Rechavi M."/>
            <person name="Braasch I."/>
            <person name="Lecointre G."/>
            <person name="Bobe J."/>
            <person name="Postlethwait J.H."/>
            <person name="Berthelot C."/>
            <person name="Roest Crollius H."/>
            <person name="Guiguen Y."/>
        </authorList>
    </citation>
    <scope>NUCLEOTIDE SEQUENCE</scope>
    <source>
        <strain evidence="1">NC1722</strain>
    </source>
</reference>
<evidence type="ECO:0000313" key="1">
    <source>
        <dbReference type="EMBL" id="KAJ8396505.1"/>
    </source>
</evidence>
<dbReference type="Proteomes" id="UP001221898">
    <property type="component" value="Unassembled WGS sequence"/>
</dbReference>
<dbReference type="AlphaFoldDB" id="A0AAD7S5T5"/>
<name>A0AAD7S5T5_9TELE</name>
<organism evidence="1 2">
    <name type="scientific">Aldrovandia affinis</name>
    <dbReference type="NCBI Taxonomy" id="143900"/>
    <lineage>
        <taxon>Eukaryota</taxon>
        <taxon>Metazoa</taxon>
        <taxon>Chordata</taxon>
        <taxon>Craniata</taxon>
        <taxon>Vertebrata</taxon>
        <taxon>Euteleostomi</taxon>
        <taxon>Actinopterygii</taxon>
        <taxon>Neopterygii</taxon>
        <taxon>Teleostei</taxon>
        <taxon>Notacanthiformes</taxon>
        <taxon>Halosauridae</taxon>
        <taxon>Aldrovandia</taxon>
    </lineage>
</organism>
<proteinExistence type="predicted"/>
<evidence type="ECO:0000313" key="2">
    <source>
        <dbReference type="Proteomes" id="UP001221898"/>
    </source>
</evidence>
<keyword evidence="2" id="KW-1185">Reference proteome</keyword>